<reference evidence="3 4" key="1">
    <citation type="submission" date="2016-10" db="EMBL/GenBank/DDBJ databases">
        <authorList>
            <person name="de Groot N.N."/>
        </authorList>
    </citation>
    <scope>NUCLEOTIDE SEQUENCE [LARGE SCALE GENOMIC DNA]</scope>
    <source>
        <strain evidence="3 4">DSM 43941</strain>
    </source>
</reference>
<evidence type="ECO:0008006" key="5">
    <source>
        <dbReference type="Google" id="ProtNLM"/>
    </source>
</evidence>
<proteinExistence type="predicted"/>
<feature type="chain" id="PRO_5039544520" description="Secreted protein" evidence="2">
    <location>
        <begin position="20"/>
        <end position="98"/>
    </location>
</feature>
<keyword evidence="2" id="KW-0732">Signal</keyword>
<gene>
    <name evidence="3" type="ORF">SAMN04489716_0622</name>
</gene>
<name>A0A1H1RNC6_9ACTN</name>
<dbReference type="AlphaFoldDB" id="A0A1H1RNC6"/>
<sequence length="98" mass="10490">MRRSFLFVILMIVTAVLFPADHHHHTDGHFTVATCVDSDAVPVHEHRRDPGTMSPVASRGRLAEPGTTSAGASVPAPPLPVCSLIAHVDLRLPGVLRV</sequence>
<evidence type="ECO:0000313" key="4">
    <source>
        <dbReference type="Proteomes" id="UP000198688"/>
    </source>
</evidence>
<organism evidence="3 4">
    <name type="scientific">Actinoplanes derwentensis</name>
    <dbReference type="NCBI Taxonomy" id="113562"/>
    <lineage>
        <taxon>Bacteria</taxon>
        <taxon>Bacillati</taxon>
        <taxon>Actinomycetota</taxon>
        <taxon>Actinomycetes</taxon>
        <taxon>Micromonosporales</taxon>
        <taxon>Micromonosporaceae</taxon>
        <taxon>Actinoplanes</taxon>
    </lineage>
</organism>
<protein>
    <recommendedName>
        <fullName evidence="5">Secreted protein</fullName>
    </recommendedName>
</protein>
<dbReference type="Proteomes" id="UP000198688">
    <property type="component" value="Chromosome I"/>
</dbReference>
<feature type="signal peptide" evidence="2">
    <location>
        <begin position="1"/>
        <end position="19"/>
    </location>
</feature>
<dbReference type="EMBL" id="LT629758">
    <property type="protein sequence ID" value="SDS36489.1"/>
    <property type="molecule type" value="Genomic_DNA"/>
</dbReference>
<feature type="region of interest" description="Disordered" evidence="1">
    <location>
        <begin position="42"/>
        <end position="74"/>
    </location>
</feature>
<evidence type="ECO:0000256" key="2">
    <source>
        <dbReference type="SAM" id="SignalP"/>
    </source>
</evidence>
<evidence type="ECO:0000256" key="1">
    <source>
        <dbReference type="SAM" id="MobiDB-lite"/>
    </source>
</evidence>
<evidence type="ECO:0000313" key="3">
    <source>
        <dbReference type="EMBL" id="SDS36489.1"/>
    </source>
</evidence>
<accession>A0A1H1RNC6</accession>
<keyword evidence="4" id="KW-1185">Reference proteome</keyword>